<name>A0A9N7VTQ8_PLEPL</name>
<keyword evidence="2" id="KW-1185">Reference proteome</keyword>
<dbReference type="EMBL" id="CADEAL010004202">
    <property type="protein sequence ID" value="CAB1454196.1"/>
    <property type="molecule type" value="Genomic_DNA"/>
</dbReference>
<accession>A0A9N7VTQ8</accession>
<evidence type="ECO:0000313" key="1">
    <source>
        <dbReference type="EMBL" id="CAB1454196.1"/>
    </source>
</evidence>
<comment type="caution">
    <text evidence="1">The sequence shown here is derived from an EMBL/GenBank/DDBJ whole genome shotgun (WGS) entry which is preliminary data.</text>
</comment>
<protein>
    <submittedName>
        <fullName evidence="1">Uncharacterized protein</fullName>
    </submittedName>
</protein>
<gene>
    <name evidence="1" type="ORF">PLEPLA_LOCUS41958</name>
</gene>
<sequence>MTDTNLEGQLIAASSSLPSGICFTKEEEAVPGITLETLASKGTGCEGRLLLETTELYRMFSYPGMSTKNMHISITAADNRK</sequence>
<dbReference type="Proteomes" id="UP001153269">
    <property type="component" value="Unassembled WGS sequence"/>
</dbReference>
<organism evidence="1 2">
    <name type="scientific">Pleuronectes platessa</name>
    <name type="common">European plaice</name>
    <dbReference type="NCBI Taxonomy" id="8262"/>
    <lineage>
        <taxon>Eukaryota</taxon>
        <taxon>Metazoa</taxon>
        <taxon>Chordata</taxon>
        <taxon>Craniata</taxon>
        <taxon>Vertebrata</taxon>
        <taxon>Euteleostomi</taxon>
        <taxon>Actinopterygii</taxon>
        <taxon>Neopterygii</taxon>
        <taxon>Teleostei</taxon>
        <taxon>Neoteleostei</taxon>
        <taxon>Acanthomorphata</taxon>
        <taxon>Carangaria</taxon>
        <taxon>Pleuronectiformes</taxon>
        <taxon>Pleuronectoidei</taxon>
        <taxon>Pleuronectidae</taxon>
        <taxon>Pleuronectes</taxon>
    </lineage>
</organism>
<dbReference type="AlphaFoldDB" id="A0A9N7VTQ8"/>
<evidence type="ECO:0000313" key="2">
    <source>
        <dbReference type="Proteomes" id="UP001153269"/>
    </source>
</evidence>
<proteinExistence type="predicted"/>
<reference evidence="1" key="1">
    <citation type="submission" date="2020-03" db="EMBL/GenBank/DDBJ databases">
        <authorList>
            <person name="Weist P."/>
        </authorList>
    </citation>
    <scope>NUCLEOTIDE SEQUENCE</scope>
</reference>